<feature type="compositionally biased region" description="Basic and acidic residues" evidence="2">
    <location>
        <begin position="274"/>
        <end position="294"/>
    </location>
</feature>
<name>A0A8T0QNH8_PANVG</name>
<dbReference type="EMBL" id="CM029049">
    <property type="protein sequence ID" value="KAG2572764.1"/>
    <property type="molecule type" value="Genomic_DNA"/>
</dbReference>
<protein>
    <submittedName>
        <fullName evidence="3">Uncharacterized protein</fullName>
    </submittedName>
</protein>
<organism evidence="3 4">
    <name type="scientific">Panicum virgatum</name>
    <name type="common">Blackwell switchgrass</name>
    <dbReference type="NCBI Taxonomy" id="38727"/>
    <lineage>
        <taxon>Eukaryota</taxon>
        <taxon>Viridiplantae</taxon>
        <taxon>Streptophyta</taxon>
        <taxon>Embryophyta</taxon>
        <taxon>Tracheophyta</taxon>
        <taxon>Spermatophyta</taxon>
        <taxon>Magnoliopsida</taxon>
        <taxon>Liliopsida</taxon>
        <taxon>Poales</taxon>
        <taxon>Poaceae</taxon>
        <taxon>PACMAD clade</taxon>
        <taxon>Panicoideae</taxon>
        <taxon>Panicodae</taxon>
        <taxon>Paniceae</taxon>
        <taxon>Panicinae</taxon>
        <taxon>Panicum</taxon>
        <taxon>Panicum sect. Hiantes</taxon>
    </lineage>
</organism>
<dbReference type="InterPro" id="IPR044696">
    <property type="entry name" value="WIP1/2/3"/>
</dbReference>
<sequence>MVVLESVTTAKDLGQLCLEPPLGSSPVEMNWGEVTKLGDEIVHRQEKLAELRFMDIKTASLGRGAGREIIIRLLPELPFDEKSRVPKLALPWLAWQDHCFVQASPRKCSTLRRWRRVRRQSRDNPLKLNIDFLVLATSYLLGIIGRPKMIGDFNRERVRVKDFGVAGKRRKTHRIASGGKGHASLAESCLVASDAVDAFSSYRLLMNYDGDCNRKRVRVKDFGVAVKGRKAHRRAIRDRRHASFVESYLIASDAGDAFSNYRYRHRTMLMNYDGDRSEDRQSEEVQSAYRRDSDIGEEMVISEEQTDENEWSWVNQGKDGDPLAESVSSLHTTQQVLESEIHKLSELGKELEAEESTSGNKDQDVIVLPHAQVDMLELNEKMERLEQKLKEASNTIREKDLRLSKLQILISTADSPAPAEEEAAASVDQLVAELERHLLEKLEAEVQCLVMLRARQSWQVRAEDRAALEEHGASPAGDGGGAMMLLRLRETEGRIVTLKEQVDRLEVREKELHRATEALRVQSRTFKVSLFGLVQLVMLCLSLKVFFARVPLPFDEVVPT</sequence>
<gene>
    <name evidence="3" type="ORF">PVAP13_7KG201610</name>
</gene>
<evidence type="ECO:0000313" key="3">
    <source>
        <dbReference type="EMBL" id="KAG2572764.1"/>
    </source>
</evidence>
<dbReference type="PANTHER" id="PTHR34562:SF7">
    <property type="entry name" value="OS04G0471300 PROTEIN"/>
    <property type="match status" value="1"/>
</dbReference>
<evidence type="ECO:0000256" key="2">
    <source>
        <dbReference type="SAM" id="MobiDB-lite"/>
    </source>
</evidence>
<comment type="caution">
    <text evidence="3">The sequence shown here is derived from an EMBL/GenBank/DDBJ whole genome shotgun (WGS) entry which is preliminary data.</text>
</comment>
<feature type="coiled-coil region" evidence="1">
    <location>
        <begin position="488"/>
        <end position="518"/>
    </location>
</feature>
<feature type="region of interest" description="Disordered" evidence="2">
    <location>
        <begin position="274"/>
        <end position="296"/>
    </location>
</feature>
<dbReference type="AlphaFoldDB" id="A0A8T0QNH8"/>
<evidence type="ECO:0000313" key="4">
    <source>
        <dbReference type="Proteomes" id="UP000823388"/>
    </source>
</evidence>
<evidence type="ECO:0000256" key="1">
    <source>
        <dbReference type="SAM" id="Coils"/>
    </source>
</evidence>
<proteinExistence type="predicted"/>
<dbReference type="PANTHER" id="PTHR34562">
    <property type="entry name" value="WPP DOMAIN-INTERACTING PROTEIN 2"/>
    <property type="match status" value="1"/>
</dbReference>
<accession>A0A8T0QNH8</accession>
<keyword evidence="1" id="KW-0175">Coiled coil</keyword>
<reference evidence="3" key="1">
    <citation type="submission" date="2020-05" db="EMBL/GenBank/DDBJ databases">
        <title>WGS assembly of Panicum virgatum.</title>
        <authorList>
            <person name="Lovell J.T."/>
            <person name="Jenkins J."/>
            <person name="Shu S."/>
            <person name="Juenger T.E."/>
            <person name="Schmutz J."/>
        </authorList>
    </citation>
    <scope>NUCLEOTIDE SEQUENCE</scope>
    <source>
        <strain evidence="3">AP13</strain>
    </source>
</reference>
<dbReference type="Proteomes" id="UP000823388">
    <property type="component" value="Chromosome 7K"/>
</dbReference>
<keyword evidence="4" id="KW-1185">Reference proteome</keyword>
<feature type="coiled-coil region" evidence="1">
    <location>
        <begin position="334"/>
        <end position="402"/>
    </location>
</feature>